<accession>A0AAR2IWA8</accession>
<evidence type="ECO:0000259" key="1">
    <source>
        <dbReference type="Pfam" id="PF07686"/>
    </source>
</evidence>
<dbReference type="GeneTree" id="ENSGT00990000204053"/>
<evidence type="ECO:0000313" key="2">
    <source>
        <dbReference type="Ensembl" id="ENSPNAP00000044013.1"/>
    </source>
</evidence>
<reference evidence="2" key="3">
    <citation type="submission" date="2025-09" db="UniProtKB">
        <authorList>
            <consortium name="Ensembl"/>
        </authorList>
    </citation>
    <scope>IDENTIFICATION</scope>
</reference>
<evidence type="ECO:0000313" key="3">
    <source>
        <dbReference type="Proteomes" id="UP001501920"/>
    </source>
</evidence>
<keyword evidence="3" id="KW-1185">Reference proteome</keyword>
<dbReference type="InterPro" id="IPR036179">
    <property type="entry name" value="Ig-like_dom_sf"/>
</dbReference>
<dbReference type="Proteomes" id="UP001501920">
    <property type="component" value="Chromosome 25"/>
</dbReference>
<dbReference type="PANTHER" id="PTHR46013">
    <property type="entry name" value="VASCULAR CELL ADHESION MOLECULE 1"/>
    <property type="match status" value="1"/>
</dbReference>
<dbReference type="Gene3D" id="2.60.40.10">
    <property type="entry name" value="Immunoglobulins"/>
    <property type="match status" value="1"/>
</dbReference>
<dbReference type="InterPro" id="IPR013783">
    <property type="entry name" value="Ig-like_fold"/>
</dbReference>
<organism evidence="2 3">
    <name type="scientific">Pygocentrus nattereri</name>
    <name type="common">Red-bellied piranha</name>
    <dbReference type="NCBI Taxonomy" id="42514"/>
    <lineage>
        <taxon>Eukaryota</taxon>
        <taxon>Metazoa</taxon>
        <taxon>Chordata</taxon>
        <taxon>Craniata</taxon>
        <taxon>Vertebrata</taxon>
        <taxon>Euteleostomi</taxon>
        <taxon>Actinopterygii</taxon>
        <taxon>Neopterygii</taxon>
        <taxon>Teleostei</taxon>
        <taxon>Ostariophysi</taxon>
        <taxon>Characiformes</taxon>
        <taxon>Characoidei</taxon>
        <taxon>Pygocentrus</taxon>
    </lineage>
</organism>
<dbReference type="Ensembl" id="ENSPNAT00000075736.1">
    <property type="protein sequence ID" value="ENSPNAP00000044013.1"/>
    <property type="gene ID" value="ENSPNAG00000034802.1"/>
</dbReference>
<name>A0AAR2IWA8_PYGNA</name>
<dbReference type="AlphaFoldDB" id="A0AAR2IWA8"/>
<dbReference type="PANTHER" id="PTHR46013:SF4">
    <property type="entry name" value="B-CELL RECEPTOR CD22-RELATED"/>
    <property type="match status" value="1"/>
</dbReference>
<proteinExistence type="predicted"/>
<feature type="domain" description="Immunoglobulin V-set" evidence="1">
    <location>
        <begin position="22"/>
        <end position="109"/>
    </location>
</feature>
<sequence length="158" mass="17738">LHLLCISDKGCWSVTYADERMCVLNGSSVDFPCTYSYPSDYTVINVFWHFYWPEGEPDELSEQEQFAGRVEFVGDKDRNCTLRMRDVRETDSGRYYFRIVTKNNGERVSGPGFDSPAGRPGSSLCGVCMFSPCLRGFPPGSPVSSHSPKTCSQANWTC</sequence>
<reference evidence="2 3" key="1">
    <citation type="submission" date="2020-10" db="EMBL/GenBank/DDBJ databases">
        <title>Pygocentrus nattereri (red-bellied piranha) genome, fPygNat1, primary haplotype.</title>
        <authorList>
            <person name="Myers G."/>
            <person name="Meyer A."/>
            <person name="Karagic N."/>
            <person name="Pippel M."/>
            <person name="Winkler S."/>
            <person name="Tracey A."/>
            <person name="Wood J."/>
            <person name="Formenti G."/>
            <person name="Howe K."/>
            <person name="Fedrigo O."/>
            <person name="Jarvis E.D."/>
        </authorList>
    </citation>
    <scope>NUCLEOTIDE SEQUENCE [LARGE SCALE GENOMIC DNA]</scope>
</reference>
<dbReference type="InterPro" id="IPR013106">
    <property type="entry name" value="Ig_V-set"/>
</dbReference>
<dbReference type="Pfam" id="PF07686">
    <property type="entry name" value="V-set"/>
    <property type="match status" value="1"/>
</dbReference>
<protein>
    <recommendedName>
        <fullName evidence="1">Immunoglobulin V-set domain-containing protein</fullName>
    </recommendedName>
</protein>
<dbReference type="SUPFAM" id="SSF48726">
    <property type="entry name" value="Immunoglobulin"/>
    <property type="match status" value="1"/>
</dbReference>
<reference evidence="2" key="2">
    <citation type="submission" date="2025-08" db="UniProtKB">
        <authorList>
            <consortium name="Ensembl"/>
        </authorList>
    </citation>
    <scope>IDENTIFICATION</scope>
</reference>